<dbReference type="Gene3D" id="1.10.10.10">
    <property type="entry name" value="Winged helix-like DNA-binding domain superfamily/Winged helix DNA-binding domain"/>
    <property type="match status" value="1"/>
</dbReference>
<comment type="caution">
    <text evidence="6">The sequence shown here is derived from an EMBL/GenBank/DDBJ whole genome shotgun (WGS) entry which is preliminary data.</text>
</comment>
<dbReference type="GO" id="GO:1901135">
    <property type="term" value="P:carbohydrate derivative metabolic process"/>
    <property type="evidence" value="ECO:0007669"/>
    <property type="project" value="InterPro"/>
</dbReference>
<evidence type="ECO:0000256" key="3">
    <source>
        <dbReference type="ARBA" id="ARBA00023163"/>
    </source>
</evidence>
<organism evidence="6 7">
    <name type="scientific">Luoshenia tenuis</name>
    <dbReference type="NCBI Taxonomy" id="2763654"/>
    <lineage>
        <taxon>Bacteria</taxon>
        <taxon>Bacillati</taxon>
        <taxon>Bacillota</taxon>
        <taxon>Clostridia</taxon>
        <taxon>Christensenellales</taxon>
        <taxon>Christensenellaceae</taxon>
        <taxon>Luoshenia</taxon>
    </lineage>
</organism>
<dbReference type="InterPro" id="IPR035472">
    <property type="entry name" value="RpiR-like_SIS"/>
</dbReference>
<proteinExistence type="predicted"/>
<evidence type="ECO:0000313" key="7">
    <source>
        <dbReference type="Proteomes" id="UP000654279"/>
    </source>
</evidence>
<dbReference type="RefSeq" id="WP_249284661.1">
    <property type="nucleotide sequence ID" value="NZ_JACRSO010000001.1"/>
</dbReference>
<dbReference type="InterPro" id="IPR047640">
    <property type="entry name" value="RpiR-like"/>
</dbReference>
<dbReference type="SUPFAM" id="SSF46689">
    <property type="entry name" value="Homeodomain-like"/>
    <property type="match status" value="1"/>
</dbReference>
<gene>
    <name evidence="6" type="ORF">H8699_04465</name>
</gene>
<dbReference type="InterPro" id="IPR009057">
    <property type="entry name" value="Homeodomain-like_sf"/>
</dbReference>
<dbReference type="PROSITE" id="PS51071">
    <property type="entry name" value="HTH_RPIR"/>
    <property type="match status" value="1"/>
</dbReference>
<name>A0A926CZQ0_9FIRM</name>
<keyword evidence="2" id="KW-0238">DNA-binding</keyword>
<evidence type="ECO:0000313" key="6">
    <source>
        <dbReference type="EMBL" id="MBC8528691.1"/>
    </source>
</evidence>
<dbReference type="Pfam" id="PF01380">
    <property type="entry name" value="SIS"/>
    <property type="match status" value="1"/>
</dbReference>
<dbReference type="PROSITE" id="PS51464">
    <property type="entry name" value="SIS"/>
    <property type="match status" value="1"/>
</dbReference>
<feature type="domain" description="SIS" evidence="5">
    <location>
        <begin position="121"/>
        <end position="269"/>
    </location>
</feature>
<keyword evidence="1" id="KW-0805">Transcription regulation</keyword>
<dbReference type="GO" id="GO:0003677">
    <property type="term" value="F:DNA binding"/>
    <property type="evidence" value="ECO:0007669"/>
    <property type="project" value="UniProtKB-KW"/>
</dbReference>
<evidence type="ECO:0000259" key="4">
    <source>
        <dbReference type="PROSITE" id="PS51071"/>
    </source>
</evidence>
<dbReference type="InterPro" id="IPR036388">
    <property type="entry name" value="WH-like_DNA-bd_sf"/>
</dbReference>
<dbReference type="InterPro" id="IPR046348">
    <property type="entry name" value="SIS_dom_sf"/>
</dbReference>
<dbReference type="Gene3D" id="3.40.50.10490">
    <property type="entry name" value="Glucose-6-phosphate isomerase like protein, domain 1"/>
    <property type="match status" value="1"/>
</dbReference>
<dbReference type="PANTHER" id="PTHR30514">
    <property type="entry name" value="GLUCOKINASE"/>
    <property type="match status" value="1"/>
</dbReference>
<protein>
    <submittedName>
        <fullName evidence="6">MurR/RpiR family transcriptional regulator</fullName>
    </submittedName>
</protein>
<dbReference type="SUPFAM" id="SSF53697">
    <property type="entry name" value="SIS domain"/>
    <property type="match status" value="1"/>
</dbReference>
<keyword evidence="7" id="KW-1185">Reference proteome</keyword>
<dbReference type="GO" id="GO:0097367">
    <property type="term" value="F:carbohydrate derivative binding"/>
    <property type="evidence" value="ECO:0007669"/>
    <property type="project" value="InterPro"/>
</dbReference>
<evidence type="ECO:0000256" key="2">
    <source>
        <dbReference type="ARBA" id="ARBA00023125"/>
    </source>
</evidence>
<dbReference type="PANTHER" id="PTHR30514:SF1">
    <property type="entry name" value="HTH-TYPE TRANSCRIPTIONAL REGULATOR HEXR-RELATED"/>
    <property type="match status" value="1"/>
</dbReference>
<feature type="domain" description="HTH rpiR-type" evidence="4">
    <location>
        <begin position="7"/>
        <end position="83"/>
    </location>
</feature>
<dbReference type="InterPro" id="IPR000281">
    <property type="entry name" value="HTH_RpiR"/>
</dbReference>
<dbReference type="AlphaFoldDB" id="A0A926CZQ0"/>
<keyword evidence="3" id="KW-0804">Transcription</keyword>
<dbReference type="InterPro" id="IPR001347">
    <property type="entry name" value="SIS_dom"/>
</dbReference>
<evidence type="ECO:0000256" key="1">
    <source>
        <dbReference type="ARBA" id="ARBA00023015"/>
    </source>
</evidence>
<evidence type="ECO:0000259" key="5">
    <source>
        <dbReference type="PROSITE" id="PS51464"/>
    </source>
</evidence>
<dbReference type="GO" id="GO:0003700">
    <property type="term" value="F:DNA-binding transcription factor activity"/>
    <property type="evidence" value="ECO:0007669"/>
    <property type="project" value="InterPro"/>
</dbReference>
<dbReference type="EMBL" id="JACRSO010000001">
    <property type="protein sequence ID" value="MBC8528691.1"/>
    <property type="molecule type" value="Genomic_DNA"/>
</dbReference>
<accession>A0A926CZQ0</accession>
<reference evidence="6" key="1">
    <citation type="submission" date="2020-08" db="EMBL/GenBank/DDBJ databases">
        <title>Genome public.</title>
        <authorList>
            <person name="Liu C."/>
            <person name="Sun Q."/>
        </authorList>
    </citation>
    <scope>NUCLEOTIDE SEQUENCE</scope>
    <source>
        <strain evidence="6">NSJ-44</strain>
    </source>
</reference>
<dbReference type="Proteomes" id="UP000654279">
    <property type="component" value="Unassembled WGS sequence"/>
</dbReference>
<dbReference type="Pfam" id="PF01418">
    <property type="entry name" value="HTH_6"/>
    <property type="match status" value="1"/>
</dbReference>
<sequence length="278" mass="30013">MDSPYGKTVIQAIRAAYAGLSQAEKRIADVILKNPEAAVGANVSALAELSGSSDATVIRFCKHIGYSGHYQMRLYLSRDLGRTQASAQAHQADSVNAYFRQLGEELSQIGPIIGQERMENCAQMLRACGRVHIIAAGNTSPLALYLGFRLERLGIKSSYNLAAEYALNHINLSEPHDVVLAISQSGASRQVIQALELAKARGLKIIAITAYPRTPVAALADCLLLTSADEPSAPLEKSYSHLREMAVADAVLHFVTNPADIAAREADKPELILSEYKL</sequence>
<dbReference type="CDD" id="cd05013">
    <property type="entry name" value="SIS_RpiR"/>
    <property type="match status" value="1"/>
</dbReference>